<name>H1Y5U1_9SPHI</name>
<dbReference type="AlphaFoldDB" id="H1Y5U1"/>
<dbReference type="HOGENOM" id="CLU_2974511_0_0_10"/>
<accession>H1Y5U1</accession>
<evidence type="ECO:0000313" key="1">
    <source>
        <dbReference type="EMBL" id="EHQ30363.1"/>
    </source>
</evidence>
<organism evidence="1 2">
    <name type="scientific">Mucilaginibacter paludis DSM 18603</name>
    <dbReference type="NCBI Taxonomy" id="714943"/>
    <lineage>
        <taxon>Bacteria</taxon>
        <taxon>Pseudomonadati</taxon>
        <taxon>Bacteroidota</taxon>
        <taxon>Sphingobacteriia</taxon>
        <taxon>Sphingobacteriales</taxon>
        <taxon>Sphingobacteriaceae</taxon>
        <taxon>Mucilaginibacter</taxon>
    </lineage>
</organism>
<keyword evidence="2" id="KW-1185">Reference proteome</keyword>
<reference evidence="1" key="1">
    <citation type="submission" date="2011-09" db="EMBL/GenBank/DDBJ databases">
        <title>The permanent draft genome of Mucilaginibacter paludis DSM 18603.</title>
        <authorList>
            <consortium name="US DOE Joint Genome Institute (JGI-PGF)"/>
            <person name="Lucas S."/>
            <person name="Han J."/>
            <person name="Lapidus A."/>
            <person name="Bruce D."/>
            <person name="Goodwin L."/>
            <person name="Pitluck S."/>
            <person name="Peters L."/>
            <person name="Kyrpides N."/>
            <person name="Mavromatis K."/>
            <person name="Ivanova N."/>
            <person name="Mikhailova N."/>
            <person name="Held B."/>
            <person name="Detter J.C."/>
            <person name="Tapia R."/>
            <person name="Han C."/>
            <person name="Land M."/>
            <person name="Hauser L."/>
            <person name="Markowitz V."/>
            <person name="Cheng J.-F."/>
            <person name="Hugenholtz P."/>
            <person name="Woyke T."/>
            <person name="Wu D."/>
            <person name="Tindall B."/>
            <person name="Brambilla E."/>
            <person name="Klenk H.-P."/>
            <person name="Eisen J.A."/>
        </authorList>
    </citation>
    <scope>NUCLEOTIDE SEQUENCE [LARGE SCALE GENOMIC DNA]</scope>
    <source>
        <strain evidence="1">DSM 18603</strain>
    </source>
</reference>
<protein>
    <submittedName>
        <fullName evidence="1">Uncharacterized protein</fullName>
    </submittedName>
</protein>
<evidence type="ECO:0000313" key="2">
    <source>
        <dbReference type="Proteomes" id="UP000002774"/>
    </source>
</evidence>
<dbReference type="EMBL" id="CM001403">
    <property type="protein sequence ID" value="EHQ30363.1"/>
    <property type="molecule type" value="Genomic_DNA"/>
</dbReference>
<gene>
    <name evidence="1" type="ORF">Mucpa_6307</name>
</gene>
<proteinExistence type="predicted"/>
<dbReference type="Proteomes" id="UP000002774">
    <property type="component" value="Chromosome"/>
</dbReference>
<sequence>MYWDYKMPPSYKTVHEQCYLITICFDQMLVLNSPVQEGKPINSIKDFLMKIGESLQKQ</sequence>